<feature type="chain" id="PRO_5044996084" evidence="8">
    <location>
        <begin position="19"/>
        <end position="626"/>
    </location>
</feature>
<feature type="transmembrane region" description="Helical" evidence="8">
    <location>
        <begin position="530"/>
        <end position="552"/>
    </location>
</feature>
<reference evidence="10 11" key="1">
    <citation type="submission" date="2016-03" db="EMBL/GenBank/DDBJ databases">
        <title>How can Kluyveromyces marxianus grow so fast - potential evolutionary course in Saccharomyces Complex revealed by comparative genomics.</title>
        <authorList>
            <person name="Mo W."/>
            <person name="Lu W."/>
            <person name="Yang X."/>
            <person name="Qi J."/>
            <person name="Lv H."/>
        </authorList>
    </citation>
    <scope>NUCLEOTIDE SEQUENCE [LARGE SCALE GENOMIC DNA]</scope>
    <source>
        <strain evidence="10 11">FIM1</strain>
    </source>
</reference>
<name>A0ABX6EVL3_KLUMA</name>
<evidence type="ECO:0000256" key="7">
    <source>
        <dbReference type="ARBA" id="ARBA00023186"/>
    </source>
</evidence>
<evidence type="ECO:0000256" key="4">
    <source>
        <dbReference type="ARBA" id="ARBA00022824"/>
    </source>
</evidence>
<evidence type="ECO:0000313" key="10">
    <source>
        <dbReference type="EMBL" id="QGN16395.1"/>
    </source>
</evidence>
<feature type="signal peptide" evidence="8">
    <location>
        <begin position="1"/>
        <end position="18"/>
    </location>
</feature>
<keyword evidence="7 8" id="KW-0143">Chaperone</keyword>
<evidence type="ECO:0000256" key="3">
    <source>
        <dbReference type="ARBA" id="ARBA00022692"/>
    </source>
</evidence>
<keyword evidence="6 8" id="KW-0472">Membrane</keyword>
<accession>A0ABX6EVL3</accession>
<dbReference type="SUPFAM" id="SSF63887">
    <property type="entry name" value="P-domain of calnexin/calreticulin"/>
    <property type="match status" value="1"/>
</dbReference>
<keyword evidence="5 8" id="KW-1133">Transmembrane helix</keyword>
<dbReference type="PANTHER" id="PTHR11073">
    <property type="entry name" value="CALRETICULIN AND CALNEXIN"/>
    <property type="match status" value="1"/>
</dbReference>
<dbReference type="PROSITE" id="PS00805">
    <property type="entry name" value="CALRETICULIN_REPEAT"/>
    <property type="match status" value="1"/>
</dbReference>
<dbReference type="PROSITE" id="PS00803">
    <property type="entry name" value="CALRETICULIN_1"/>
    <property type="match status" value="1"/>
</dbReference>
<dbReference type="PANTHER" id="PTHR11073:SF1">
    <property type="entry name" value="CALNEXIN 14D-RELATED"/>
    <property type="match status" value="1"/>
</dbReference>
<comment type="similarity">
    <text evidence="2 8">Belongs to the calreticulin family.</text>
</comment>
<keyword evidence="4 8" id="KW-0256">Endoplasmic reticulum</keyword>
<comment type="subcellular location">
    <subcellularLocation>
        <location evidence="1">Endoplasmic reticulum membrane</location>
        <topology evidence="1">Single-pass membrane protein</topology>
    </subcellularLocation>
</comment>
<dbReference type="Pfam" id="PF00262">
    <property type="entry name" value="Calreticulin"/>
    <property type="match status" value="1"/>
</dbReference>
<gene>
    <name evidence="10" type="primary">cal1</name>
    <name evidence="10" type="ORF">FIM1_3108</name>
</gene>
<evidence type="ECO:0000256" key="8">
    <source>
        <dbReference type="RuleBase" id="RU362126"/>
    </source>
</evidence>
<sequence>MTTLLLLSQLGLLAFANAINPMVKGEYRIEHPKIGDLSEIESAISPKSFYESFQYGSEAEFRKNWVSSDLTMEHVDETSSKAFPGTWKLQSPFLVPGFSDDLSLVLGSEQTRAAIAHRLKYDLSIKDNEKLVVQYEVKLQKMLECGGAYIKLLKTSATDLSQYDHSSDDYAVIFGPDFCQGYVDEIHLVLKRENPFSGKSEDKFLLNAPKSALNLPISRLYTLILDSSDQSYEIRLDGDVVSAGSLLSEGAFQPPFISPKEIDDPSAVKPADWDDRTVIPDPTASKPDDWDESEPQLIPDPASKKPDEWDESIPQYIPDKSRSQPEWWNDEEDGKWIAPMILNPSCGTKKGCGKWKPKMVENEKFRGPWKAPLIANPNYKGEWKAPTIPNPHYYEDLTPANIEGINVVSFDIWATASEISFDNLYIGKSVEEAELIGNKTFIPKSKLEKKELGIDKPETDSEEQEDRSHKDSSSVSGQEQKEKPEEESSDTPLFGASDSGFEFINRIEKYIQSSHVMMKFTKWFLSIDDLYKGMVISLIATVVVAFTVLFVLKFMIWAQGIDINGSTPSTRARAERKQKREMEEQSKKAVGATSTGIKPGSDADLSKRTSKKQSGEDDSSKEESDN</sequence>
<evidence type="ECO:0000256" key="6">
    <source>
        <dbReference type="ARBA" id="ARBA00023136"/>
    </source>
</evidence>
<feature type="compositionally biased region" description="Basic and acidic residues" evidence="9">
    <location>
        <begin position="572"/>
        <end position="587"/>
    </location>
</feature>
<dbReference type="Gene3D" id="2.10.250.10">
    <property type="entry name" value="Calreticulin/calnexin, P domain"/>
    <property type="match status" value="1"/>
</dbReference>
<dbReference type="PRINTS" id="PR00626">
    <property type="entry name" value="CALRETICULIN"/>
</dbReference>
<evidence type="ECO:0000313" key="11">
    <source>
        <dbReference type="Proteomes" id="UP000422736"/>
    </source>
</evidence>
<dbReference type="InterPro" id="IPR001580">
    <property type="entry name" value="Calret/calnex"/>
</dbReference>
<dbReference type="Gene3D" id="2.60.120.200">
    <property type="match status" value="1"/>
</dbReference>
<keyword evidence="11" id="KW-1185">Reference proteome</keyword>
<keyword evidence="8" id="KW-0732">Signal</keyword>
<organism evidence="10 11">
    <name type="scientific">Kluyveromyces marxianus</name>
    <name type="common">Yeast</name>
    <name type="synonym">Candida kefyr</name>
    <dbReference type="NCBI Taxonomy" id="4911"/>
    <lineage>
        <taxon>Eukaryota</taxon>
        <taxon>Fungi</taxon>
        <taxon>Dikarya</taxon>
        <taxon>Ascomycota</taxon>
        <taxon>Saccharomycotina</taxon>
        <taxon>Saccharomycetes</taxon>
        <taxon>Saccharomycetales</taxon>
        <taxon>Saccharomycetaceae</taxon>
        <taxon>Kluyveromyces</taxon>
    </lineage>
</organism>
<keyword evidence="3 8" id="KW-0812">Transmembrane</keyword>
<dbReference type="Proteomes" id="UP000422736">
    <property type="component" value="Chromosome 5"/>
</dbReference>
<dbReference type="InterPro" id="IPR009033">
    <property type="entry name" value="Calreticulin/calnexin_P_dom_sf"/>
</dbReference>
<dbReference type="InterPro" id="IPR013320">
    <property type="entry name" value="ConA-like_dom_sf"/>
</dbReference>
<evidence type="ECO:0000256" key="1">
    <source>
        <dbReference type="ARBA" id="ARBA00004389"/>
    </source>
</evidence>
<dbReference type="SUPFAM" id="SSF49899">
    <property type="entry name" value="Concanavalin A-like lectins/glucanases"/>
    <property type="match status" value="1"/>
</dbReference>
<evidence type="ECO:0000256" key="5">
    <source>
        <dbReference type="ARBA" id="ARBA00022989"/>
    </source>
</evidence>
<proteinExistence type="inferred from homology"/>
<protein>
    <submittedName>
        <fullName evidence="10">Calnexin-like protein</fullName>
    </submittedName>
</protein>
<evidence type="ECO:0000256" key="9">
    <source>
        <dbReference type="SAM" id="MobiDB-lite"/>
    </source>
</evidence>
<feature type="region of interest" description="Disordered" evidence="9">
    <location>
        <begin position="452"/>
        <end position="494"/>
    </location>
</feature>
<reference evidence="10 11" key="2">
    <citation type="submission" date="2019-11" db="EMBL/GenBank/DDBJ databases">
        <authorList>
            <person name="Lu H."/>
        </authorList>
    </citation>
    <scope>NUCLEOTIDE SEQUENCE [LARGE SCALE GENOMIC DNA]</scope>
    <source>
        <strain evidence="10 11">FIM1</strain>
    </source>
</reference>
<feature type="region of interest" description="Disordered" evidence="9">
    <location>
        <begin position="254"/>
        <end position="327"/>
    </location>
</feature>
<evidence type="ECO:0000256" key="2">
    <source>
        <dbReference type="ARBA" id="ARBA00010983"/>
    </source>
</evidence>
<dbReference type="InterPro" id="IPR018124">
    <property type="entry name" value="Calret/calnex_CS"/>
</dbReference>
<dbReference type="EMBL" id="CP015058">
    <property type="protein sequence ID" value="QGN16395.1"/>
    <property type="molecule type" value="Genomic_DNA"/>
</dbReference>
<feature type="region of interest" description="Disordered" evidence="9">
    <location>
        <begin position="565"/>
        <end position="626"/>
    </location>
</feature>